<keyword evidence="3" id="KW-0804">Transcription</keyword>
<evidence type="ECO:0000256" key="2">
    <source>
        <dbReference type="ARBA" id="ARBA00023125"/>
    </source>
</evidence>
<feature type="domain" description="HTH lacI-type" evidence="4">
    <location>
        <begin position="5"/>
        <end position="59"/>
    </location>
</feature>
<name>A0ABX0QPP6_9BACT</name>
<evidence type="ECO:0000256" key="3">
    <source>
        <dbReference type="ARBA" id="ARBA00023163"/>
    </source>
</evidence>
<comment type="caution">
    <text evidence="5">The sequence shown here is derived from an EMBL/GenBank/DDBJ whole genome shotgun (WGS) entry which is preliminary data.</text>
</comment>
<dbReference type="Gene3D" id="3.40.50.2300">
    <property type="match status" value="2"/>
</dbReference>
<dbReference type="PANTHER" id="PTHR30146">
    <property type="entry name" value="LACI-RELATED TRANSCRIPTIONAL REPRESSOR"/>
    <property type="match status" value="1"/>
</dbReference>
<dbReference type="InterPro" id="IPR000843">
    <property type="entry name" value="HTH_LacI"/>
</dbReference>
<evidence type="ECO:0000259" key="4">
    <source>
        <dbReference type="PROSITE" id="PS50932"/>
    </source>
</evidence>
<dbReference type="Pfam" id="PF13407">
    <property type="entry name" value="Peripla_BP_4"/>
    <property type="match status" value="1"/>
</dbReference>
<sequence length="332" mass="36874">MKKLVTLKELSKELGVSVSTVSKALNNDSTIGHYTRERVERLARDRHYVPNEVARNFQQQRSLTIGLIVPNVLDQFFVQAINGVDEVASARQYTVLMSQTLDDERRANAILDQMRLDGVDGLISTITPTTTDLTPYRRLEKAGIPVVFMSRSPNDPACAQVTLLNDDAACNATTFLMERGHQRLAYLNGPPCVAASQQRRIGFERALIEQHRANDGLVYQPAGLTPTDTEQAIEALMALPEHPTGILTFKTYMALDAIAYLKRIYPERLNTVEFVGFSNLPLLKHLAHKPVASVEENPGLMGAESMRLLMQLMSDTPVTSTHIEIPGTLIVH</sequence>
<keyword evidence="2" id="KW-0238">DNA-binding</keyword>
<evidence type="ECO:0000313" key="5">
    <source>
        <dbReference type="EMBL" id="NID13236.1"/>
    </source>
</evidence>
<evidence type="ECO:0000313" key="6">
    <source>
        <dbReference type="Proteomes" id="UP000606008"/>
    </source>
</evidence>
<dbReference type="RefSeq" id="WP_166693830.1">
    <property type="nucleotide sequence ID" value="NZ_WAEL01000011.1"/>
</dbReference>
<dbReference type="InterPro" id="IPR028082">
    <property type="entry name" value="Peripla_BP_I"/>
</dbReference>
<keyword evidence="6" id="KW-1185">Reference proteome</keyword>
<keyword evidence="1" id="KW-0805">Transcription regulation</keyword>
<proteinExistence type="predicted"/>
<evidence type="ECO:0000256" key="1">
    <source>
        <dbReference type="ARBA" id="ARBA00023015"/>
    </source>
</evidence>
<dbReference type="Proteomes" id="UP000606008">
    <property type="component" value="Unassembled WGS sequence"/>
</dbReference>
<accession>A0ABX0QPP6</accession>
<dbReference type="SUPFAM" id="SSF47413">
    <property type="entry name" value="lambda repressor-like DNA-binding domains"/>
    <property type="match status" value="1"/>
</dbReference>
<gene>
    <name evidence="5" type="ORF">F7231_23900</name>
</gene>
<reference evidence="5" key="1">
    <citation type="submission" date="2024-05" db="EMBL/GenBank/DDBJ databases">
        <authorList>
            <person name="Jung D.-H."/>
        </authorList>
    </citation>
    <scope>NUCLEOTIDE SEQUENCE</scope>
    <source>
        <strain evidence="5">JA-25</strain>
    </source>
</reference>
<dbReference type="CDD" id="cd01392">
    <property type="entry name" value="HTH_LacI"/>
    <property type="match status" value="1"/>
</dbReference>
<organism evidence="5 6">
    <name type="scientific">Fibrivirga algicola</name>
    <dbReference type="NCBI Taxonomy" id="2950420"/>
    <lineage>
        <taxon>Bacteria</taxon>
        <taxon>Pseudomonadati</taxon>
        <taxon>Bacteroidota</taxon>
        <taxon>Cytophagia</taxon>
        <taxon>Cytophagales</taxon>
        <taxon>Spirosomataceae</taxon>
        <taxon>Fibrivirga</taxon>
    </lineage>
</organism>
<dbReference type="InterPro" id="IPR010982">
    <property type="entry name" value="Lambda_DNA-bd_dom_sf"/>
</dbReference>
<protein>
    <submittedName>
        <fullName evidence="5">LacI family transcriptional regulator</fullName>
    </submittedName>
</protein>
<dbReference type="CDD" id="cd06267">
    <property type="entry name" value="PBP1_LacI_sugar_binding-like"/>
    <property type="match status" value="1"/>
</dbReference>
<dbReference type="InterPro" id="IPR025997">
    <property type="entry name" value="SBP_2_dom"/>
</dbReference>
<dbReference type="PROSITE" id="PS50932">
    <property type="entry name" value="HTH_LACI_2"/>
    <property type="match status" value="1"/>
</dbReference>
<dbReference type="PANTHER" id="PTHR30146:SF109">
    <property type="entry name" value="HTH-TYPE TRANSCRIPTIONAL REGULATOR GALS"/>
    <property type="match status" value="1"/>
</dbReference>
<dbReference type="EMBL" id="WAEL01000011">
    <property type="protein sequence ID" value="NID13236.1"/>
    <property type="molecule type" value="Genomic_DNA"/>
</dbReference>
<dbReference type="SMART" id="SM00354">
    <property type="entry name" value="HTH_LACI"/>
    <property type="match status" value="1"/>
</dbReference>
<dbReference type="SUPFAM" id="SSF53822">
    <property type="entry name" value="Periplasmic binding protein-like I"/>
    <property type="match status" value="1"/>
</dbReference>
<dbReference type="Pfam" id="PF00356">
    <property type="entry name" value="LacI"/>
    <property type="match status" value="1"/>
</dbReference>
<dbReference type="Gene3D" id="1.10.260.40">
    <property type="entry name" value="lambda repressor-like DNA-binding domains"/>
    <property type="match status" value="1"/>
</dbReference>